<evidence type="ECO:0000259" key="2">
    <source>
        <dbReference type="PROSITE" id="PS51782"/>
    </source>
</evidence>
<dbReference type="AlphaFoldDB" id="A0A0V8JC57"/>
<dbReference type="InterPro" id="IPR036779">
    <property type="entry name" value="LysM_dom_sf"/>
</dbReference>
<dbReference type="Pfam" id="PF01476">
    <property type="entry name" value="LysM"/>
    <property type="match status" value="1"/>
</dbReference>
<dbReference type="GO" id="GO:0008745">
    <property type="term" value="F:N-acetylmuramoyl-L-alanine amidase activity"/>
    <property type="evidence" value="ECO:0007669"/>
    <property type="project" value="InterPro"/>
</dbReference>
<protein>
    <submittedName>
        <fullName evidence="3">N-acetylmuramoyl-L-alanine amidase</fullName>
    </submittedName>
</protein>
<dbReference type="Gene3D" id="3.40.630.40">
    <property type="entry name" value="Zn-dependent exopeptidases"/>
    <property type="match status" value="1"/>
</dbReference>
<dbReference type="SMART" id="SM00257">
    <property type="entry name" value="LysM"/>
    <property type="match status" value="1"/>
</dbReference>
<dbReference type="InterPro" id="IPR002508">
    <property type="entry name" value="MurNAc-LAA_cat"/>
</dbReference>
<comment type="caution">
    <text evidence="3">The sequence shown here is derived from an EMBL/GenBank/DDBJ whole genome shotgun (WGS) entry which is preliminary data.</text>
</comment>
<dbReference type="OrthoDB" id="9763643at2"/>
<dbReference type="Pfam" id="PF01520">
    <property type="entry name" value="Amidase_3"/>
    <property type="match status" value="1"/>
</dbReference>
<dbReference type="SUPFAM" id="SSF54106">
    <property type="entry name" value="LysM domain"/>
    <property type="match status" value="1"/>
</dbReference>
<dbReference type="CDD" id="cd02696">
    <property type="entry name" value="MurNAc-LAA"/>
    <property type="match status" value="1"/>
</dbReference>
<dbReference type="Gene3D" id="3.10.350.10">
    <property type="entry name" value="LysM domain"/>
    <property type="match status" value="1"/>
</dbReference>
<dbReference type="Proteomes" id="UP000054099">
    <property type="component" value="Unassembled WGS sequence"/>
</dbReference>
<dbReference type="PANTHER" id="PTHR30404:SF0">
    <property type="entry name" value="N-ACETYLMURAMOYL-L-ALANINE AMIDASE AMIC"/>
    <property type="match status" value="1"/>
</dbReference>
<gene>
    <name evidence="3" type="ORF">AS030_03125</name>
</gene>
<dbReference type="PROSITE" id="PS51782">
    <property type="entry name" value="LYSM"/>
    <property type="match status" value="1"/>
</dbReference>
<dbReference type="RefSeq" id="WP_061968287.1">
    <property type="nucleotide sequence ID" value="NZ_FMAV01000001.1"/>
</dbReference>
<evidence type="ECO:0000256" key="1">
    <source>
        <dbReference type="ARBA" id="ARBA00022801"/>
    </source>
</evidence>
<organism evidence="3 4">
    <name type="scientific">Fictibacillus enclensis</name>
    <dbReference type="NCBI Taxonomy" id="1017270"/>
    <lineage>
        <taxon>Bacteria</taxon>
        <taxon>Bacillati</taxon>
        <taxon>Bacillota</taxon>
        <taxon>Bacilli</taxon>
        <taxon>Bacillales</taxon>
        <taxon>Fictibacillaceae</taxon>
        <taxon>Fictibacillus</taxon>
    </lineage>
</organism>
<dbReference type="InterPro" id="IPR018392">
    <property type="entry name" value="LysM"/>
</dbReference>
<dbReference type="EMBL" id="LNQN01000001">
    <property type="protein sequence ID" value="KSU84553.1"/>
    <property type="molecule type" value="Genomic_DNA"/>
</dbReference>
<dbReference type="GO" id="GO:0009253">
    <property type="term" value="P:peptidoglycan catabolic process"/>
    <property type="evidence" value="ECO:0007669"/>
    <property type="project" value="InterPro"/>
</dbReference>
<dbReference type="InterPro" id="IPR050695">
    <property type="entry name" value="N-acetylmuramoyl_amidase_3"/>
</dbReference>
<keyword evidence="4" id="KW-1185">Reference proteome</keyword>
<dbReference type="PANTHER" id="PTHR30404">
    <property type="entry name" value="N-ACETYLMURAMOYL-L-ALANINE AMIDASE"/>
    <property type="match status" value="1"/>
</dbReference>
<dbReference type="GO" id="GO:0030288">
    <property type="term" value="C:outer membrane-bounded periplasmic space"/>
    <property type="evidence" value="ECO:0007669"/>
    <property type="project" value="TreeGrafter"/>
</dbReference>
<evidence type="ECO:0000313" key="3">
    <source>
        <dbReference type="EMBL" id="KSU84553.1"/>
    </source>
</evidence>
<reference evidence="3 4" key="1">
    <citation type="journal article" date="2014" name="Antonie Van Leeuwenhoek">
        <title>Fictibacillus enclensis sp. nov., isolated from marine sediment.</title>
        <authorList>
            <person name="Dastager S.G."/>
            <person name="Mawlankar R."/>
            <person name="Srinivasan K."/>
            <person name="Tang S.K."/>
            <person name="Lee J.C."/>
            <person name="Ramana V.V."/>
            <person name="Shouche Y.S."/>
        </authorList>
    </citation>
    <scope>NUCLEOTIDE SEQUENCE [LARGE SCALE GENOMIC DNA]</scope>
    <source>
        <strain evidence="3 4">NIO-1003</strain>
    </source>
</reference>
<dbReference type="SMART" id="SM00646">
    <property type="entry name" value="Ami_3"/>
    <property type="match status" value="1"/>
</dbReference>
<dbReference type="SUPFAM" id="SSF53187">
    <property type="entry name" value="Zn-dependent exopeptidases"/>
    <property type="match status" value="1"/>
</dbReference>
<accession>A0A0V8JC57</accession>
<feature type="domain" description="LysM" evidence="2">
    <location>
        <begin position="184"/>
        <end position="228"/>
    </location>
</feature>
<sequence length="229" mass="25372">MVKIFIDPGHGGSDSGATGNGLREKNITLQIATRIKNILLTEYNGVDVMMSRTTDEFVSLKDRTDAANRWGADYLLSVHINAGGGTGFESYIYPGTTAPTTTYRNNIHDAVLELVDFRDRGKKTANFHMLRESNMPAVLTENGFIDTDADADKLKSASFLTSIARGHVDGLVKNFNLKRKPTAVYHTVAPGDTVYSLSKTFKSTINQIKKWNDLDKKYTIYVGQSLRVK</sequence>
<dbReference type="CDD" id="cd00118">
    <property type="entry name" value="LysM"/>
    <property type="match status" value="1"/>
</dbReference>
<proteinExistence type="predicted"/>
<keyword evidence="1" id="KW-0378">Hydrolase</keyword>
<name>A0A0V8JC57_9BACL</name>
<evidence type="ECO:0000313" key="4">
    <source>
        <dbReference type="Proteomes" id="UP000054099"/>
    </source>
</evidence>